<dbReference type="AlphaFoldDB" id="A0A5J9TRY6"/>
<dbReference type="Proteomes" id="UP000324897">
    <property type="component" value="Unassembled WGS sequence"/>
</dbReference>
<gene>
    <name evidence="6" type="ORF">EJB05_37583</name>
</gene>
<dbReference type="Pfam" id="PF12776">
    <property type="entry name" value="Myb_DNA-bind_3"/>
    <property type="match status" value="1"/>
</dbReference>
<reference evidence="6 7" key="1">
    <citation type="journal article" date="2019" name="Sci. Rep.">
        <title>A high-quality genome of Eragrostis curvula grass provides insights into Poaceae evolution and supports new strategies to enhance forage quality.</title>
        <authorList>
            <person name="Carballo J."/>
            <person name="Santos B.A.C.M."/>
            <person name="Zappacosta D."/>
            <person name="Garbus I."/>
            <person name="Selva J.P."/>
            <person name="Gallo C.A."/>
            <person name="Diaz A."/>
            <person name="Albertini E."/>
            <person name="Caccamo M."/>
            <person name="Echenique V."/>
        </authorList>
    </citation>
    <scope>NUCLEOTIDE SEQUENCE [LARGE SCALE GENOMIC DNA]</scope>
    <source>
        <strain evidence="7">cv. Victoria</strain>
        <tissue evidence="6">Leaf</tissue>
    </source>
</reference>
<evidence type="ECO:0000256" key="1">
    <source>
        <dbReference type="ARBA" id="ARBA00001968"/>
    </source>
</evidence>
<organism evidence="6 7">
    <name type="scientific">Eragrostis curvula</name>
    <name type="common">weeping love grass</name>
    <dbReference type="NCBI Taxonomy" id="38414"/>
    <lineage>
        <taxon>Eukaryota</taxon>
        <taxon>Viridiplantae</taxon>
        <taxon>Streptophyta</taxon>
        <taxon>Embryophyta</taxon>
        <taxon>Tracheophyta</taxon>
        <taxon>Spermatophyta</taxon>
        <taxon>Magnoliopsida</taxon>
        <taxon>Liliopsida</taxon>
        <taxon>Poales</taxon>
        <taxon>Poaceae</taxon>
        <taxon>PACMAD clade</taxon>
        <taxon>Chloridoideae</taxon>
        <taxon>Eragrostideae</taxon>
        <taxon>Eragrostidinae</taxon>
        <taxon>Eragrostis</taxon>
    </lineage>
</organism>
<dbReference type="OrthoDB" id="6627079at2759"/>
<feature type="non-terminal residue" evidence="6">
    <location>
        <position position="1"/>
    </location>
</feature>
<dbReference type="Pfam" id="PF13359">
    <property type="entry name" value="DDE_Tnp_4"/>
    <property type="match status" value="1"/>
</dbReference>
<feature type="region of interest" description="Disordered" evidence="3">
    <location>
        <begin position="353"/>
        <end position="401"/>
    </location>
</feature>
<evidence type="ECO:0000313" key="7">
    <source>
        <dbReference type="Proteomes" id="UP000324897"/>
    </source>
</evidence>
<dbReference type="InterPro" id="IPR024752">
    <property type="entry name" value="Myb/SANT-like_dom"/>
</dbReference>
<evidence type="ECO:0000256" key="3">
    <source>
        <dbReference type="SAM" id="MobiDB-lite"/>
    </source>
</evidence>
<feature type="region of interest" description="Disordered" evidence="3">
    <location>
        <begin position="17"/>
        <end position="106"/>
    </location>
</feature>
<dbReference type="PANTHER" id="PTHR46934">
    <property type="entry name" value="MYB_DNA-BIND_3 DOMAIN-CONTAINING PROTEIN-RELATED"/>
    <property type="match status" value="1"/>
</dbReference>
<protein>
    <recommendedName>
        <fullName evidence="8">Myb/SANT-like domain-containing protein</fullName>
    </recommendedName>
</protein>
<evidence type="ECO:0000259" key="5">
    <source>
        <dbReference type="Pfam" id="PF13359"/>
    </source>
</evidence>
<sequence length="491" mass="53869">MPSDPCLLAPSFPVSLARRRRRRRRHSDTAASLASSSATRNTPVSSQSTRTVPVASPSIRATPAAVSCPPCSAGSAPAAVYSRSPTREADSRFCEPGPRTRSTRRPGRDCRLTNCICAIDGTHVAITIAEDKAAPYSNRKGSLSHNVMLACDFDLNFTFISCGWEGSASDAGGPSISYRDGISCARGSVAMSEQSSRAAWIFVYEKGLLDILIELKVDARFKGPNGWTAEGWKSVAAKFNEQFPLARFTKQQLQEKEKGIKASYRAIRDAKKESGTGWNEAMGMITTKDPEIWKKCVDKYPKIKKHEKKGFPLFRRCEVLYEGSIATGDLCFTSTEPVVEPTHLPTENLQLAAQPSASEASVPADAREDTAANPFGASEDDQEASEAQSAPSDSGKKRKQSQIASTLGVYLGSKTDQTLKTVEAIMEKKGEEDYSVEKCLDTVEAMEELTDEEKAIAADLFEKDINREIFMKFKNHNVRLIWLRRKISKLA</sequence>
<accession>A0A5J9TRY6</accession>
<evidence type="ECO:0000256" key="2">
    <source>
        <dbReference type="ARBA" id="ARBA00022723"/>
    </source>
</evidence>
<feature type="compositionally biased region" description="Low complexity" evidence="3">
    <location>
        <begin position="61"/>
        <end position="80"/>
    </location>
</feature>
<dbReference type="Gramene" id="TVU14136">
    <property type="protein sequence ID" value="TVU14136"/>
    <property type="gene ID" value="EJB05_37583"/>
</dbReference>
<feature type="compositionally biased region" description="Polar residues" evidence="3">
    <location>
        <begin position="39"/>
        <end position="51"/>
    </location>
</feature>
<evidence type="ECO:0000259" key="4">
    <source>
        <dbReference type="Pfam" id="PF12776"/>
    </source>
</evidence>
<dbReference type="PANTHER" id="PTHR46934:SF13">
    <property type="entry name" value="MYB_SANT-LIKE DOMAIN-CONTAINING PROTEIN"/>
    <property type="match status" value="1"/>
</dbReference>
<dbReference type="InterPro" id="IPR027806">
    <property type="entry name" value="HARBI1_dom"/>
</dbReference>
<dbReference type="EMBL" id="RWGY01000031">
    <property type="protein sequence ID" value="TVU14136.1"/>
    <property type="molecule type" value="Genomic_DNA"/>
</dbReference>
<keyword evidence="2" id="KW-0479">Metal-binding</keyword>
<dbReference type="GO" id="GO:0046872">
    <property type="term" value="F:metal ion binding"/>
    <property type="evidence" value="ECO:0007669"/>
    <property type="project" value="UniProtKB-KW"/>
</dbReference>
<comment type="caution">
    <text evidence="6">The sequence shown here is derived from an EMBL/GenBank/DDBJ whole genome shotgun (WGS) entry which is preliminary data.</text>
</comment>
<evidence type="ECO:0008006" key="8">
    <source>
        <dbReference type="Google" id="ProtNLM"/>
    </source>
</evidence>
<proteinExistence type="predicted"/>
<keyword evidence="7" id="KW-1185">Reference proteome</keyword>
<evidence type="ECO:0000313" key="6">
    <source>
        <dbReference type="EMBL" id="TVU14136.1"/>
    </source>
</evidence>
<comment type="cofactor">
    <cofactor evidence="1">
        <name>a divalent metal cation</name>
        <dbReference type="ChEBI" id="CHEBI:60240"/>
    </cofactor>
</comment>
<feature type="domain" description="DDE Tnp4" evidence="5">
    <location>
        <begin position="119"/>
        <end position="170"/>
    </location>
</feature>
<feature type="compositionally biased region" description="Basic residues" evidence="3">
    <location>
        <begin position="17"/>
        <end position="26"/>
    </location>
</feature>
<feature type="domain" description="Myb/SANT-like" evidence="4">
    <location>
        <begin position="200"/>
        <end position="295"/>
    </location>
</feature>
<name>A0A5J9TRY6_9POAL</name>